<name>A0A8D8X862_9HEMI</name>
<evidence type="ECO:0000313" key="2">
    <source>
        <dbReference type="EMBL" id="CAG6687287.1"/>
    </source>
</evidence>
<feature type="chain" id="PRO_5036262474" evidence="1">
    <location>
        <begin position="19"/>
        <end position="364"/>
    </location>
</feature>
<accession>A0A8D8X862</accession>
<feature type="signal peptide" evidence="1">
    <location>
        <begin position="1"/>
        <end position="18"/>
    </location>
</feature>
<dbReference type="AlphaFoldDB" id="A0A8D8X862"/>
<evidence type="ECO:0000256" key="1">
    <source>
        <dbReference type="SAM" id="SignalP"/>
    </source>
</evidence>
<protein>
    <submittedName>
        <fullName evidence="2">Uncharacterized protein</fullName>
    </submittedName>
</protein>
<sequence>MGCFFLTLVLASSVYTLAAREDHENHQRVKREDNVNDWKQDQRRDASTILGIDNDNETDTIEIKEKKNHSTLPWTEEREQGTRNTMKKNWTHIVGVHRKRKCTRGPWTERRKGEKSEAMKQYWWGLIGAGNTERLIQYRERMRRYYRDLGDERRKERNRKISITVKKQWQLWKEQGSTRRLAKFVKTITEYWKKFREEGRTYKSKAKSEHMRKTWDKGRQEGNLDRQKHMSVKRLKYWEGKEGLERRRIHGEKVAQHWVQRRANKQNMSEFRKKTKKKTLKEQKWTPWSNRTTTKLEQTGTLWMLKRGLRGYQRSTTTSPTTMKPLNERMDDYWDKWSRRQDRHRENMEETTVAMVYDESVDEK</sequence>
<dbReference type="EMBL" id="HBUF01280731">
    <property type="protein sequence ID" value="CAG6687288.1"/>
    <property type="molecule type" value="Transcribed_RNA"/>
</dbReference>
<proteinExistence type="predicted"/>
<reference evidence="2" key="1">
    <citation type="submission" date="2021-05" db="EMBL/GenBank/DDBJ databases">
        <authorList>
            <person name="Alioto T."/>
            <person name="Alioto T."/>
            <person name="Gomez Garrido J."/>
        </authorList>
    </citation>
    <scope>NUCLEOTIDE SEQUENCE</scope>
</reference>
<keyword evidence="1" id="KW-0732">Signal</keyword>
<organism evidence="2">
    <name type="scientific">Cacopsylla melanoneura</name>
    <dbReference type="NCBI Taxonomy" id="428564"/>
    <lineage>
        <taxon>Eukaryota</taxon>
        <taxon>Metazoa</taxon>
        <taxon>Ecdysozoa</taxon>
        <taxon>Arthropoda</taxon>
        <taxon>Hexapoda</taxon>
        <taxon>Insecta</taxon>
        <taxon>Pterygota</taxon>
        <taxon>Neoptera</taxon>
        <taxon>Paraneoptera</taxon>
        <taxon>Hemiptera</taxon>
        <taxon>Sternorrhyncha</taxon>
        <taxon>Psylloidea</taxon>
        <taxon>Psyllidae</taxon>
        <taxon>Psyllinae</taxon>
        <taxon>Cacopsylla</taxon>
    </lineage>
</organism>
<dbReference type="EMBL" id="HBUF01280730">
    <property type="protein sequence ID" value="CAG6687287.1"/>
    <property type="molecule type" value="Transcribed_RNA"/>
</dbReference>